<dbReference type="RefSeq" id="WP_154750888.1">
    <property type="nucleotide sequence ID" value="NZ_CP046509.1"/>
</dbReference>
<evidence type="ECO:0000256" key="4">
    <source>
        <dbReference type="PROSITE-ProRule" id="PRU00335"/>
    </source>
</evidence>
<sequence length="204" mass="22672">MTIQTNETPARGPSEHNIRDQVVEAATAHFGHFGYEKTTVSDLAKAIGFSKAYIYKFFDSKQAIGEVICANRLAQLAEIVDQAIADAPTASEKLRRLFRALTEAGSDLFFHDRMLYDIAAVASRDNWPSAAAHQQRLRQLIQLIIQEGRQAGEFERKTPLDETANAIYLVMRPYICPLQLQYSLDTASSAAVLLSSLILRSLSP</sequence>
<protein>
    <submittedName>
        <fullName evidence="7">TetR family transcriptional regulator</fullName>
    </submittedName>
</protein>
<dbReference type="Gene3D" id="1.10.357.10">
    <property type="entry name" value="Tetracycline Repressor, domain 2"/>
    <property type="match status" value="1"/>
</dbReference>
<evidence type="ECO:0000313" key="9">
    <source>
        <dbReference type="Proteomes" id="UP000480164"/>
    </source>
</evidence>
<organism evidence="7 8">
    <name type="scientific">Erwinia sorbitola</name>
    <dbReference type="NCBI Taxonomy" id="2681984"/>
    <lineage>
        <taxon>Bacteria</taxon>
        <taxon>Pseudomonadati</taxon>
        <taxon>Pseudomonadota</taxon>
        <taxon>Gammaproteobacteria</taxon>
        <taxon>Enterobacterales</taxon>
        <taxon>Erwiniaceae</taxon>
        <taxon>Erwinia</taxon>
    </lineage>
</organism>
<evidence type="ECO:0000259" key="5">
    <source>
        <dbReference type="PROSITE" id="PS50977"/>
    </source>
</evidence>
<dbReference type="GO" id="GO:0003700">
    <property type="term" value="F:DNA-binding transcription factor activity"/>
    <property type="evidence" value="ECO:0007669"/>
    <property type="project" value="TreeGrafter"/>
</dbReference>
<dbReference type="InterPro" id="IPR036271">
    <property type="entry name" value="Tet_transcr_reg_TetR-rel_C_sf"/>
</dbReference>
<evidence type="ECO:0000256" key="2">
    <source>
        <dbReference type="ARBA" id="ARBA00023125"/>
    </source>
</evidence>
<dbReference type="SUPFAM" id="SSF48498">
    <property type="entry name" value="Tetracyclin repressor-like, C-terminal domain"/>
    <property type="match status" value="1"/>
</dbReference>
<dbReference type="InterPro" id="IPR009057">
    <property type="entry name" value="Homeodomain-like_sf"/>
</dbReference>
<evidence type="ECO:0000256" key="1">
    <source>
        <dbReference type="ARBA" id="ARBA00023015"/>
    </source>
</evidence>
<dbReference type="InterPro" id="IPR050109">
    <property type="entry name" value="HTH-type_TetR-like_transc_reg"/>
</dbReference>
<feature type="domain" description="HTH tetR-type" evidence="5">
    <location>
        <begin position="16"/>
        <end position="76"/>
    </location>
</feature>
<dbReference type="Proteomes" id="UP000480164">
    <property type="component" value="Unassembled WGS sequence"/>
</dbReference>
<keyword evidence="3" id="KW-0804">Transcription</keyword>
<dbReference type="PANTHER" id="PTHR30055">
    <property type="entry name" value="HTH-TYPE TRANSCRIPTIONAL REGULATOR RUTR"/>
    <property type="match status" value="1"/>
</dbReference>
<dbReference type="InterPro" id="IPR001647">
    <property type="entry name" value="HTH_TetR"/>
</dbReference>
<dbReference type="GO" id="GO:0000976">
    <property type="term" value="F:transcription cis-regulatory region binding"/>
    <property type="evidence" value="ECO:0007669"/>
    <property type="project" value="TreeGrafter"/>
</dbReference>
<reference evidence="7 8" key="2">
    <citation type="submission" date="2019-12" db="EMBL/GenBank/DDBJ databases">
        <title>Erwinia sp. nov., isolated from droppings of birds in the Qinghai-Tiebt plateau of China.</title>
        <authorList>
            <person name="Ge Y."/>
        </authorList>
    </citation>
    <scope>NUCLEOTIDE SEQUENCE [LARGE SCALE GENOMIC DNA]</scope>
    <source>
        <strain evidence="7 8">J780</strain>
    </source>
</reference>
<name>A0A6I6ETN3_9GAMM</name>
<dbReference type="AlphaFoldDB" id="A0A6I6ETN3"/>
<dbReference type="Pfam" id="PF00440">
    <property type="entry name" value="TetR_N"/>
    <property type="match status" value="1"/>
</dbReference>
<proteinExistence type="predicted"/>
<dbReference type="EMBL" id="WLZX01000001">
    <property type="protein sequence ID" value="MTD25548.1"/>
    <property type="molecule type" value="Genomic_DNA"/>
</dbReference>
<dbReference type="Proteomes" id="UP000424752">
    <property type="component" value="Chromosome"/>
</dbReference>
<dbReference type="Pfam" id="PF17935">
    <property type="entry name" value="TetR_C_27"/>
    <property type="match status" value="1"/>
</dbReference>
<gene>
    <name evidence="6" type="ORF">GK011_01115</name>
    <name evidence="7" type="ORF">GN242_11935</name>
</gene>
<dbReference type="SUPFAM" id="SSF46689">
    <property type="entry name" value="Homeodomain-like"/>
    <property type="match status" value="1"/>
</dbReference>
<dbReference type="PANTHER" id="PTHR30055:SF234">
    <property type="entry name" value="HTH-TYPE TRANSCRIPTIONAL REGULATOR BETI"/>
    <property type="match status" value="1"/>
</dbReference>
<dbReference type="PROSITE" id="PS50977">
    <property type="entry name" value="HTH_TETR_2"/>
    <property type="match status" value="1"/>
</dbReference>
<keyword evidence="1" id="KW-0805">Transcription regulation</keyword>
<dbReference type="InterPro" id="IPR041478">
    <property type="entry name" value="TetR_C_27"/>
</dbReference>
<evidence type="ECO:0000313" key="7">
    <source>
        <dbReference type="EMBL" id="QGU87892.1"/>
    </source>
</evidence>
<evidence type="ECO:0000313" key="6">
    <source>
        <dbReference type="EMBL" id="MTD25548.1"/>
    </source>
</evidence>
<evidence type="ECO:0000256" key="3">
    <source>
        <dbReference type="ARBA" id="ARBA00023163"/>
    </source>
</evidence>
<accession>A0A6I6ETN3</accession>
<dbReference type="EMBL" id="CP046509">
    <property type="protein sequence ID" value="QGU87892.1"/>
    <property type="molecule type" value="Genomic_DNA"/>
</dbReference>
<accession>A0A6L6GIY9</accession>
<keyword evidence="9" id="KW-1185">Reference proteome</keyword>
<evidence type="ECO:0000313" key="8">
    <source>
        <dbReference type="Proteomes" id="UP000424752"/>
    </source>
</evidence>
<reference evidence="6 9" key="1">
    <citation type="submission" date="2019-11" db="EMBL/GenBank/DDBJ databases">
        <title>Erwinia sp. nov., isolated from feces of birds in Tibet plateau of China.</title>
        <authorList>
            <person name="Ge Y."/>
        </authorList>
    </citation>
    <scope>NUCLEOTIDE SEQUENCE [LARGE SCALE GENOMIC DNA]</scope>
    <source>
        <strain evidence="6 9">J316</strain>
    </source>
</reference>
<feature type="DNA-binding region" description="H-T-H motif" evidence="4">
    <location>
        <begin position="39"/>
        <end position="58"/>
    </location>
</feature>
<keyword evidence="2 4" id="KW-0238">DNA-binding</keyword>
<dbReference type="KEGG" id="erwi:GN242_11935"/>